<evidence type="ECO:0000313" key="1">
    <source>
        <dbReference type="EMBL" id="PKY58301.1"/>
    </source>
</evidence>
<dbReference type="Proteomes" id="UP000234323">
    <property type="component" value="Unassembled WGS sequence"/>
</dbReference>
<dbReference type="VEuPathDB" id="FungiDB:RhiirA1_344440"/>
<dbReference type="InterPro" id="IPR036397">
    <property type="entry name" value="RNaseH_sf"/>
</dbReference>
<dbReference type="EMBL" id="LLXI01002946">
    <property type="protein sequence ID" value="PKY58301.1"/>
    <property type="molecule type" value="Genomic_DNA"/>
</dbReference>
<accession>A0A2I1HHE6</accession>
<gene>
    <name evidence="1" type="ORF">RhiirA4_332107</name>
</gene>
<evidence type="ECO:0000313" key="2">
    <source>
        <dbReference type="Proteomes" id="UP000234323"/>
    </source>
</evidence>
<reference evidence="1 2" key="1">
    <citation type="submission" date="2015-10" db="EMBL/GenBank/DDBJ databases">
        <title>Genome analyses suggest a sexual origin of heterokaryosis in a supposedly ancient asexual fungus.</title>
        <authorList>
            <person name="Ropars J."/>
            <person name="Sedzielewska K."/>
            <person name="Noel J."/>
            <person name="Charron P."/>
            <person name="Farinelli L."/>
            <person name="Marton T."/>
            <person name="Kruger M."/>
            <person name="Pelin A."/>
            <person name="Brachmann A."/>
            <person name="Corradi N."/>
        </authorList>
    </citation>
    <scope>NUCLEOTIDE SEQUENCE [LARGE SCALE GENOMIC DNA]</scope>
    <source>
        <strain evidence="1 2">A4</strain>
    </source>
</reference>
<keyword evidence="2" id="KW-1185">Reference proteome</keyword>
<proteinExistence type="predicted"/>
<protein>
    <submittedName>
        <fullName evidence="1">Uncharacterized protein</fullName>
    </submittedName>
</protein>
<dbReference type="AlphaFoldDB" id="A0A2I1HHE6"/>
<organism evidence="1 2">
    <name type="scientific">Rhizophagus irregularis</name>
    <dbReference type="NCBI Taxonomy" id="588596"/>
    <lineage>
        <taxon>Eukaryota</taxon>
        <taxon>Fungi</taxon>
        <taxon>Fungi incertae sedis</taxon>
        <taxon>Mucoromycota</taxon>
        <taxon>Glomeromycotina</taxon>
        <taxon>Glomeromycetes</taxon>
        <taxon>Glomerales</taxon>
        <taxon>Glomeraceae</taxon>
        <taxon>Rhizophagus</taxon>
    </lineage>
</organism>
<sequence length="68" mass="8028">GVNYLCKIDGNLDAKLYYNILDENFMEMLQYYEFDASDIIFQQDNDLKYSTAILTKQWFGNNNIEVLS</sequence>
<feature type="non-terminal residue" evidence="1">
    <location>
        <position position="1"/>
    </location>
</feature>
<comment type="caution">
    <text evidence="1">The sequence shown here is derived from an EMBL/GenBank/DDBJ whole genome shotgun (WGS) entry which is preliminary data.</text>
</comment>
<name>A0A2I1HHE6_9GLOM</name>
<dbReference type="Gene3D" id="3.30.420.10">
    <property type="entry name" value="Ribonuclease H-like superfamily/Ribonuclease H"/>
    <property type="match status" value="1"/>
</dbReference>
<dbReference type="GO" id="GO:0003676">
    <property type="term" value="F:nucleic acid binding"/>
    <property type="evidence" value="ECO:0007669"/>
    <property type="project" value="InterPro"/>
</dbReference>